<dbReference type="GO" id="GO:0006269">
    <property type="term" value="P:DNA replication, synthesis of primer"/>
    <property type="evidence" value="ECO:0007669"/>
    <property type="project" value="UniProtKB-UniRule"/>
</dbReference>
<comment type="cofactor">
    <cofactor evidence="11">
        <name>Mg(2+)</name>
        <dbReference type="ChEBI" id="CHEBI:18420"/>
    </cofactor>
    <cofactor evidence="11">
        <name>Mn(2+)</name>
        <dbReference type="ChEBI" id="CHEBI:29035"/>
    </cofactor>
</comment>
<organism evidence="14 15">
    <name type="scientific">Desulfurococcus amylolyticus DSM 16532</name>
    <dbReference type="NCBI Taxonomy" id="768672"/>
    <lineage>
        <taxon>Archaea</taxon>
        <taxon>Thermoproteota</taxon>
        <taxon>Thermoprotei</taxon>
        <taxon>Desulfurococcales</taxon>
        <taxon>Desulfurococcaceae</taxon>
        <taxon>Desulfurococcus</taxon>
    </lineage>
</organism>
<name>I3XPT3_DESAM</name>
<sequence>MLPHGKTSVFLKKVIRDYYRLRPLEEPGNLHMREIALESLEDRRYIRHLSFPYMEQLYNFIETTKTPLHLYYSSALYSNPSAEEMEAKGWQGSELIFDIDADKYPGCMQRYLVCSKSGVIINDGESCPSGEEPLEYSPVSWECILEAWSDALKLRDILVQDFGFSKVKIYFSGNRGFHVRVLDEEALPLTREQRRLIADYVACSNIDVDRIFPSYKDIVVFRRVEYGLRRRVLELAISRKLVKERSVAGLRGLTINKSVLDELIRENCVKVDKVVTMDTSRLSRFVNSLNMKSGLRVVEVEPTVDLRGKGFTDFSPFHGEVVVKPLVNASQILVLDKFIGLRKGEIISLEAPYALYLAVNGLVEVRDSSGVGVKL</sequence>
<dbReference type="GO" id="GO:0003899">
    <property type="term" value="F:DNA-directed RNA polymerase activity"/>
    <property type="evidence" value="ECO:0007669"/>
    <property type="project" value="UniProtKB-UniRule"/>
</dbReference>
<dbReference type="SUPFAM" id="SSF56747">
    <property type="entry name" value="Prim-pol domain"/>
    <property type="match status" value="1"/>
</dbReference>
<evidence type="ECO:0000256" key="13">
    <source>
        <dbReference type="RuleBase" id="RU004224"/>
    </source>
</evidence>
<evidence type="ECO:0000313" key="14">
    <source>
        <dbReference type="EMBL" id="AFL65957.1"/>
    </source>
</evidence>
<dbReference type="eggNOG" id="arCOG04110">
    <property type="taxonomic scope" value="Archaea"/>
</dbReference>
<keyword evidence="9 11" id="KW-0804">Transcription</keyword>
<dbReference type="Proteomes" id="UP000006175">
    <property type="component" value="Chromosome"/>
</dbReference>
<comment type="similarity">
    <text evidence="1 11 12">Belongs to the eukaryotic-type primase small subunit family.</text>
</comment>
<comment type="subunit">
    <text evidence="11">Heterodimer of a small subunit (PriS) and a large subunit (PriL).</text>
</comment>
<feature type="active site" evidence="11">
    <location>
        <position position="272"/>
    </location>
</feature>
<evidence type="ECO:0000256" key="3">
    <source>
        <dbReference type="ARBA" id="ARBA00022515"/>
    </source>
</evidence>
<dbReference type="Pfam" id="PF01896">
    <property type="entry name" value="DNA_primase_S"/>
    <property type="match status" value="1"/>
</dbReference>
<dbReference type="InterPro" id="IPR014052">
    <property type="entry name" value="DNA_primase_ssu_euk/arc"/>
</dbReference>
<feature type="active site" evidence="11">
    <location>
        <position position="98"/>
    </location>
</feature>
<gene>
    <name evidence="11" type="primary">priS</name>
    <name evidence="14" type="ORF">Desfe_0044</name>
</gene>
<dbReference type="GO" id="GO:1990077">
    <property type="term" value="C:primosome complex"/>
    <property type="evidence" value="ECO:0007669"/>
    <property type="project" value="UniProtKB-KW"/>
</dbReference>
<proteinExistence type="inferred from homology"/>
<evidence type="ECO:0000256" key="6">
    <source>
        <dbReference type="ARBA" id="ARBA00022705"/>
    </source>
</evidence>
<comment type="function">
    <text evidence="13">RNA polymerase that catalyzes the synthesis of short RNA molecules used as primers for DNA polymerase during DNA replication.</text>
</comment>
<dbReference type="InterPro" id="IPR002755">
    <property type="entry name" value="DNA_primase_S"/>
</dbReference>
<accession>I3XPT3</accession>
<evidence type="ECO:0000256" key="2">
    <source>
        <dbReference type="ARBA" id="ARBA00022478"/>
    </source>
</evidence>
<evidence type="ECO:0000256" key="1">
    <source>
        <dbReference type="ARBA" id="ARBA00009762"/>
    </source>
</evidence>
<keyword evidence="3 11" id="KW-0639">Primosome</keyword>
<protein>
    <recommendedName>
        <fullName evidence="11">DNA primase small subunit PriS</fullName>
        <ecNumber evidence="11">2.7.7.-</ecNumber>
    </recommendedName>
</protein>
<keyword evidence="6 11" id="KW-0235">DNA replication</keyword>
<dbReference type="EMBL" id="CP003321">
    <property type="protein sequence ID" value="AFL65957.1"/>
    <property type="molecule type" value="Genomic_DNA"/>
</dbReference>
<dbReference type="GO" id="GO:0000428">
    <property type="term" value="C:DNA-directed RNA polymerase complex"/>
    <property type="evidence" value="ECO:0007669"/>
    <property type="project" value="UniProtKB-KW"/>
</dbReference>
<evidence type="ECO:0000256" key="7">
    <source>
        <dbReference type="ARBA" id="ARBA00022723"/>
    </source>
</evidence>
<dbReference type="CDD" id="cd04860">
    <property type="entry name" value="AE_Prim_S"/>
    <property type="match status" value="1"/>
</dbReference>
<dbReference type="PANTHER" id="PTHR10536">
    <property type="entry name" value="DNA PRIMASE SMALL SUBUNIT"/>
    <property type="match status" value="1"/>
</dbReference>
<keyword evidence="15" id="KW-1185">Reference proteome</keyword>
<evidence type="ECO:0000256" key="11">
    <source>
        <dbReference type="HAMAP-Rule" id="MF_00700"/>
    </source>
</evidence>
<keyword evidence="8 11" id="KW-0460">Magnesium</keyword>
<dbReference type="AlphaFoldDB" id="I3XPT3"/>
<dbReference type="GO" id="GO:0046872">
    <property type="term" value="F:metal ion binding"/>
    <property type="evidence" value="ECO:0007669"/>
    <property type="project" value="UniProtKB-KW"/>
</dbReference>
<dbReference type="HOGENOM" id="CLU_056123_0_0_2"/>
<keyword evidence="4 11" id="KW-0808">Transferase</keyword>
<dbReference type="InterPro" id="IPR023639">
    <property type="entry name" value="DNA_primase_ssu_PriS"/>
</dbReference>
<keyword evidence="10 11" id="KW-0464">Manganese</keyword>
<dbReference type="EC" id="2.7.7.-" evidence="11"/>
<evidence type="ECO:0000256" key="4">
    <source>
        <dbReference type="ARBA" id="ARBA00022679"/>
    </source>
</evidence>
<evidence type="ECO:0000256" key="9">
    <source>
        <dbReference type="ARBA" id="ARBA00023163"/>
    </source>
</evidence>
<comment type="function">
    <text evidence="11">Catalytic subunit of DNA primase, an RNA polymerase that catalyzes the synthesis of short RNA molecules used as primers for DNA polymerase during DNA replication. The small subunit contains the primase catalytic core and has DNA synthesis activity on its own. Binding to the large subunit stabilizes and modulates the activity, increasing the rate of DNA synthesis while decreasing the length of the DNA fragments, and conferring RNA synthesis capability. The DNA polymerase activity may enable DNA primase to also catalyze primer extension after primer synthesis. May also play a role in DNA repair.</text>
</comment>
<evidence type="ECO:0000256" key="12">
    <source>
        <dbReference type="RuleBase" id="RU003514"/>
    </source>
</evidence>
<dbReference type="HAMAP" id="MF_00700">
    <property type="entry name" value="DNA_primase_sml_arc"/>
    <property type="match status" value="1"/>
</dbReference>
<dbReference type="KEGG" id="dfd:Desfe_0044"/>
<keyword evidence="2 11" id="KW-0240">DNA-directed RNA polymerase</keyword>
<keyword evidence="7 11" id="KW-0479">Metal-binding</keyword>
<feature type="active site" evidence="11">
    <location>
        <position position="100"/>
    </location>
</feature>
<evidence type="ECO:0000256" key="8">
    <source>
        <dbReference type="ARBA" id="ARBA00022842"/>
    </source>
</evidence>
<evidence type="ECO:0000256" key="10">
    <source>
        <dbReference type="ARBA" id="ARBA00023211"/>
    </source>
</evidence>
<dbReference type="RefSeq" id="WP_014766862.1">
    <property type="nucleotide sequence ID" value="NC_018001.1"/>
</dbReference>
<dbReference type="Gene3D" id="3.90.920.10">
    <property type="entry name" value="DNA primase, PRIM domain"/>
    <property type="match status" value="1"/>
</dbReference>
<reference evidence="14 15" key="1">
    <citation type="journal article" date="2012" name="J. Bacteriol.">
        <title>Complete Genome Sequence of Desulfurococcus fermentans, a Hyperthermophilic Cellulolytic Crenarchaeon Isolated from a Freshwater Hot Spring in Kamchatka, Russia.</title>
        <authorList>
            <person name="Susanti D."/>
            <person name="Johnson E.F."/>
            <person name="Rodriguez J.R."/>
            <person name="Anderson I."/>
            <person name="Perevalova A.A."/>
            <person name="Kyrpides N."/>
            <person name="Lucas S."/>
            <person name="Han J."/>
            <person name="Lapidus A."/>
            <person name="Cheng J.F."/>
            <person name="Goodwin L."/>
            <person name="Pitluck S."/>
            <person name="Mavrommatis K."/>
            <person name="Peters L."/>
            <person name="Land M.L."/>
            <person name="Hauser L."/>
            <person name="Gopalan V."/>
            <person name="Chan P.P."/>
            <person name="Lowe T.M."/>
            <person name="Atomi H."/>
            <person name="Bonch-Osmolovskaya E.A."/>
            <person name="Woyke T."/>
            <person name="Mukhopadhyay B."/>
        </authorList>
    </citation>
    <scope>NUCLEOTIDE SEQUENCE [LARGE SCALE GENOMIC DNA]</scope>
    <source>
        <strain evidence="14 15">DSM 16532</strain>
    </source>
</reference>
<evidence type="ECO:0000313" key="15">
    <source>
        <dbReference type="Proteomes" id="UP000006175"/>
    </source>
</evidence>
<keyword evidence="5 11" id="KW-0548">Nucleotidyltransferase</keyword>
<dbReference type="GeneID" id="13062372"/>
<evidence type="ECO:0000256" key="5">
    <source>
        <dbReference type="ARBA" id="ARBA00022695"/>
    </source>
</evidence>